<dbReference type="InterPro" id="IPR013785">
    <property type="entry name" value="Aldolase_TIM"/>
</dbReference>
<dbReference type="EMBL" id="BARU01032088">
    <property type="protein sequence ID" value="GAH67049.1"/>
    <property type="molecule type" value="Genomic_DNA"/>
</dbReference>
<organism evidence="1">
    <name type="scientific">marine sediment metagenome</name>
    <dbReference type="NCBI Taxonomy" id="412755"/>
    <lineage>
        <taxon>unclassified sequences</taxon>
        <taxon>metagenomes</taxon>
        <taxon>ecological metagenomes</taxon>
    </lineage>
</organism>
<dbReference type="Gene3D" id="3.20.20.70">
    <property type="entry name" value="Aldolase class I"/>
    <property type="match status" value="1"/>
</dbReference>
<comment type="caution">
    <text evidence="1">The sequence shown here is derived from an EMBL/GenBank/DDBJ whole genome shotgun (WGS) entry which is preliminary data.</text>
</comment>
<sequence length="43" mass="4926">MPLMPMSQILKEAEKRGYAVGYFESWDYGSLEVSLRAAEEVRS</sequence>
<protein>
    <submittedName>
        <fullName evidence="1">Uncharacterized protein</fullName>
    </submittedName>
</protein>
<reference evidence="1" key="1">
    <citation type="journal article" date="2014" name="Front. Microbiol.">
        <title>High frequency of phylogenetically diverse reductive dehalogenase-homologous genes in deep subseafloor sedimentary metagenomes.</title>
        <authorList>
            <person name="Kawai M."/>
            <person name="Futagami T."/>
            <person name="Toyoda A."/>
            <person name="Takaki Y."/>
            <person name="Nishi S."/>
            <person name="Hori S."/>
            <person name="Arai W."/>
            <person name="Tsubouchi T."/>
            <person name="Morono Y."/>
            <person name="Uchiyama I."/>
            <person name="Ito T."/>
            <person name="Fujiyama A."/>
            <person name="Inagaki F."/>
            <person name="Takami H."/>
        </authorList>
    </citation>
    <scope>NUCLEOTIDE SEQUENCE</scope>
    <source>
        <strain evidence="1">Expedition CK06-06</strain>
    </source>
</reference>
<accession>X1ILS2</accession>
<dbReference type="AlphaFoldDB" id="X1ILS2"/>
<gene>
    <name evidence="1" type="ORF">S03H2_50649</name>
</gene>
<name>X1ILS2_9ZZZZ</name>
<feature type="non-terminal residue" evidence="1">
    <location>
        <position position="43"/>
    </location>
</feature>
<evidence type="ECO:0000313" key="1">
    <source>
        <dbReference type="EMBL" id="GAH67049.1"/>
    </source>
</evidence>
<proteinExistence type="predicted"/>